<dbReference type="CDD" id="cd10917">
    <property type="entry name" value="CE4_NodB_like_6s_7s"/>
    <property type="match status" value="1"/>
</dbReference>
<dbReference type="InterPro" id="IPR011330">
    <property type="entry name" value="Glyco_hydro/deAcase_b/a-brl"/>
</dbReference>
<keyword evidence="1" id="KW-0479">Metal-binding</keyword>
<evidence type="ECO:0000256" key="1">
    <source>
        <dbReference type="ARBA" id="ARBA00022723"/>
    </source>
</evidence>
<gene>
    <name evidence="5" type="ORF">DMI76_08680</name>
</gene>
<dbReference type="InterPro" id="IPR002509">
    <property type="entry name" value="NODB_dom"/>
</dbReference>
<dbReference type="EMBL" id="CP029701">
    <property type="protein sequence ID" value="QHV63431.1"/>
    <property type="molecule type" value="Genomic_DNA"/>
</dbReference>
<feature type="domain" description="NodB homology" evidence="4">
    <location>
        <begin position="109"/>
        <end position="287"/>
    </location>
</feature>
<dbReference type="GO" id="GO:0016810">
    <property type="term" value="F:hydrolase activity, acting on carbon-nitrogen (but not peptide) bonds"/>
    <property type="evidence" value="ECO:0007669"/>
    <property type="project" value="InterPro"/>
</dbReference>
<accession>A0AAE6W0Q3</accession>
<feature type="compositionally biased region" description="Low complexity" evidence="3">
    <location>
        <begin position="71"/>
        <end position="86"/>
    </location>
</feature>
<sequence>MDDLGRDKKAGWAYILQKPVMKKRLFLACALALGLSACSQHQERPVESGAPVKTSLSPVTAPGKKPDRPAVKLPPKSVQVPSVSPSYNNTPLSPRIPGVTVSRVAVPDKVVALTFDDGPHGTLTPRVLDILRDNNVKGTFFMQGCNVKAHPQVVRRMVSEGHEVGNHTWNHAYLSKVSREKAESQLQSTNEAIRNACGIVPVVMRPPGGYTNAGVASWARQRFGFTTIMWDVDTNDWRKPGSSVVAARAVNGAKPGSIILVHDIHASTVAAVDAIVKGLKNRGYELVTVSELIRRGRAAAGHAPSMPASPAVPDSSPLSAPVIVTPVAPAPVPVETVAGM</sequence>
<reference evidence="5" key="1">
    <citation type="submission" date="2018-05" db="EMBL/GenBank/DDBJ databases">
        <title>Complete genome sequnece of Akkermansia muciniphila EB-AMDK-40.</title>
        <authorList>
            <person name="Nam Y.-D."/>
            <person name="Chung W.-H."/>
            <person name="Park Y.S."/>
            <person name="Kang J."/>
        </authorList>
    </citation>
    <scope>NUCLEOTIDE SEQUENCE</scope>
    <source>
        <strain evidence="5">EB-AMDK-40</strain>
    </source>
</reference>
<dbReference type="Gene3D" id="3.20.20.370">
    <property type="entry name" value="Glycoside hydrolase/deacetylase"/>
    <property type="match status" value="1"/>
</dbReference>
<evidence type="ECO:0000256" key="2">
    <source>
        <dbReference type="ARBA" id="ARBA00022801"/>
    </source>
</evidence>
<dbReference type="InterPro" id="IPR050248">
    <property type="entry name" value="Polysacc_deacetylase_ArnD"/>
</dbReference>
<dbReference type="Pfam" id="PF01522">
    <property type="entry name" value="Polysacc_deac_1"/>
    <property type="match status" value="1"/>
</dbReference>
<name>A0AAE6W0Q3_9BACT</name>
<dbReference type="Proteomes" id="UP000642553">
    <property type="component" value="Chromosome"/>
</dbReference>
<organism evidence="5 6">
    <name type="scientific">Akkermansia massiliensis</name>
    <dbReference type="NCBI Taxonomy" id="2927224"/>
    <lineage>
        <taxon>Bacteria</taxon>
        <taxon>Pseudomonadati</taxon>
        <taxon>Verrucomicrobiota</taxon>
        <taxon>Verrucomicrobiia</taxon>
        <taxon>Verrucomicrobiales</taxon>
        <taxon>Akkermansiaceae</taxon>
        <taxon>Akkermansia</taxon>
    </lineage>
</organism>
<dbReference type="PANTHER" id="PTHR10587">
    <property type="entry name" value="GLYCOSYL TRANSFERASE-RELATED"/>
    <property type="match status" value="1"/>
</dbReference>
<proteinExistence type="predicted"/>
<protein>
    <submittedName>
        <fullName evidence="5">Polysaccharide deacetylase family protein</fullName>
    </submittedName>
</protein>
<evidence type="ECO:0000313" key="5">
    <source>
        <dbReference type="EMBL" id="QHV63431.1"/>
    </source>
</evidence>
<dbReference type="GO" id="GO:0016020">
    <property type="term" value="C:membrane"/>
    <property type="evidence" value="ECO:0007669"/>
    <property type="project" value="TreeGrafter"/>
</dbReference>
<dbReference type="GO" id="GO:0046872">
    <property type="term" value="F:metal ion binding"/>
    <property type="evidence" value="ECO:0007669"/>
    <property type="project" value="UniProtKB-KW"/>
</dbReference>
<dbReference type="AlphaFoldDB" id="A0AAE6W0Q3"/>
<evidence type="ECO:0000256" key="3">
    <source>
        <dbReference type="SAM" id="MobiDB-lite"/>
    </source>
</evidence>
<dbReference type="SUPFAM" id="SSF88713">
    <property type="entry name" value="Glycoside hydrolase/deacetylase"/>
    <property type="match status" value="1"/>
</dbReference>
<dbReference type="PROSITE" id="PS51677">
    <property type="entry name" value="NODB"/>
    <property type="match status" value="1"/>
</dbReference>
<keyword evidence="2" id="KW-0378">Hydrolase</keyword>
<dbReference type="GO" id="GO:0005975">
    <property type="term" value="P:carbohydrate metabolic process"/>
    <property type="evidence" value="ECO:0007669"/>
    <property type="project" value="InterPro"/>
</dbReference>
<evidence type="ECO:0000313" key="6">
    <source>
        <dbReference type="Proteomes" id="UP000642553"/>
    </source>
</evidence>
<dbReference type="PANTHER" id="PTHR10587:SF133">
    <property type="entry name" value="CHITIN DEACETYLASE 1-RELATED"/>
    <property type="match status" value="1"/>
</dbReference>
<evidence type="ECO:0000259" key="4">
    <source>
        <dbReference type="PROSITE" id="PS51677"/>
    </source>
</evidence>
<feature type="region of interest" description="Disordered" evidence="3">
    <location>
        <begin position="42"/>
        <end position="91"/>
    </location>
</feature>